<dbReference type="EMBL" id="CAMKVN010000530">
    <property type="protein sequence ID" value="CAI2168898.1"/>
    <property type="molecule type" value="Genomic_DNA"/>
</dbReference>
<gene>
    <name evidence="1" type="ORF">FWILDA_LOCUS3811</name>
</gene>
<evidence type="ECO:0000313" key="2">
    <source>
        <dbReference type="Proteomes" id="UP001153678"/>
    </source>
</evidence>
<evidence type="ECO:0000313" key="1">
    <source>
        <dbReference type="EMBL" id="CAI2168898.1"/>
    </source>
</evidence>
<comment type="caution">
    <text evidence="1">The sequence shown here is derived from an EMBL/GenBank/DDBJ whole genome shotgun (WGS) entry which is preliminary data.</text>
</comment>
<name>A0A9W4SH52_9GLOM</name>
<dbReference type="Proteomes" id="UP001153678">
    <property type="component" value="Unassembled WGS sequence"/>
</dbReference>
<reference evidence="1" key="1">
    <citation type="submission" date="2022-08" db="EMBL/GenBank/DDBJ databases">
        <authorList>
            <person name="Kallberg Y."/>
            <person name="Tangrot J."/>
            <person name="Rosling A."/>
        </authorList>
    </citation>
    <scope>NUCLEOTIDE SEQUENCE</scope>
    <source>
        <strain evidence="1">Wild A</strain>
    </source>
</reference>
<keyword evidence="2" id="KW-1185">Reference proteome</keyword>
<organism evidence="1 2">
    <name type="scientific">Funneliformis geosporum</name>
    <dbReference type="NCBI Taxonomy" id="1117311"/>
    <lineage>
        <taxon>Eukaryota</taxon>
        <taxon>Fungi</taxon>
        <taxon>Fungi incertae sedis</taxon>
        <taxon>Mucoromycota</taxon>
        <taxon>Glomeromycotina</taxon>
        <taxon>Glomeromycetes</taxon>
        <taxon>Glomerales</taxon>
        <taxon>Glomeraceae</taxon>
        <taxon>Funneliformis</taxon>
    </lineage>
</organism>
<protein>
    <submittedName>
        <fullName evidence="1">15066_t:CDS:1</fullName>
    </submittedName>
</protein>
<sequence length="137" mass="16147">MDVRELRSVAMSIILKQRVCRKIPKPSSFRNKQQETQTYPPINHNRHQPYQYKEIDVSVFDALFEGKPIENIQTIIPSQNSSTTSTKKFKSNSRYRYVIDKDFFKNCRKPVSQLILYWETVWLVGKATAGRCAGWDW</sequence>
<dbReference type="OrthoDB" id="2342438at2759"/>
<accession>A0A9W4SH52</accession>
<dbReference type="AlphaFoldDB" id="A0A9W4SH52"/>
<proteinExistence type="predicted"/>